<protein>
    <submittedName>
        <fullName evidence="2">Uncharacterized protein</fullName>
    </submittedName>
</protein>
<dbReference type="VEuPathDB" id="FungiDB:MCYG_02039"/>
<dbReference type="OrthoDB" id="4167866at2759"/>
<evidence type="ECO:0000313" key="2">
    <source>
        <dbReference type="EMBL" id="EEQ29220.1"/>
    </source>
</evidence>
<accession>C5FIX9</accession>
<feature type="chain" id="PRO_5002950215" evidence="1">
    <location>
        <begin position="21"/>
        <end position="142"/>
    </location>
</feature>
<dbReference type="EMBL" id="DS995702">
    <property type="protein sequence ID" value="EEQ29220.1"/>
    <property type="molecule type" value="Genomic_DNA"/>
</dbReference>
<dbReference type="RefSeq" id="XP_002849105.1">
    <property type="nucleotide sequence ID" value="XM_002849059.1"/>
</dbReference>
<dbReference type="AlphaFoldDB" id="C5FIX9"/>
<dbReference type="GeneID" id="9229159"/>
<dbReference type="Proteomes" id="UP000002035">
    <property type="component" value="Unassembled WGS sequence"/>
</dbReference>
<proteinExistence type="predicted"/>
<gene>
    <name evidence="2" type="ORF">MCYG_02039</name>
</gene>
<keyword evidence="3" id="KW-1185">Reference proteome</keyword>
<dbReference type="HOGENOM" id="CLU_1815352_0_0_1"/>
<feature type="signal peptide" evidence="1">
    <location>
        <begin position="1"/>
        <end position="20"/>
    </location>
</feature>
<name>C5FIX9_ARTOC</name>
<evidence type="ECO:0000256" key="1">
    <source>
        <dbReference type="SAM" id="SignalP"/>
    </source>
</evidence>
<dbReference type="eggNOG" id="ENOG502R9NX">
    <property type="taxonomic scope" value="Eukaryota"/>
</dbReference>
<evidence type="ECO:0000313" key="3">
    <source>
        <dbReference type="Proteomes" id="UP000002035"/>
    </source>
</evidence>
<sequence>MHFSSLVMVTLCAFAAGISATPQKLYTIITSKQYGLNLTLNSDRGIIGFEKDSPFRYWVDYPVSQGAHNWHCFRAKQKYTFNVVWWIRFQDYVSGKSATAPLNYAYPPITIRGRNRGRYLLFHCYRVSGPSGETGLHNRAGQ</sequence>
<keyword evidence="1" id="KW-0732">Signal</keyword>
<reference evidence="3" key="1">
    <citation type="journal article" date="2012" name="MBio">
        <title>Comparative genome analysis of Trichophyton rubrum and related dermatophytes reveals candidate genes involved in infection.</title>
        <authorList>
            <person name="Martinez D.A."/>
            <person name="Oliver B.G."/>
            <person name="Graeser Y."/>
            <person name="Goldberg J.M."/>
            <person name="Li W."/>
            <person name="Martinez-Rossi N.M."/>
            <person name="Monod M."/>
            <person name="Shelest E."/>
            <person name="Barton R.C."/>
            <person name="Birch E."/>
            <person name="Brakhage A.A."/>
            <person name="Chen Z."/>
            <person name="Gurr S.J."/>
            <person name="Heiman D."/>
            <person name="Heitman J."/>
            <person name="Kosti I."/>
            <person name="Rossi A."/>
            <person name="Saif S."/>
            <person name="Samalova M."/>
            <person name="Saunders C.W."/>
            <person name="Shea T."/>
            <person name="Summerbell R.C."/>
            <person name="Xu J."/>
            <person name="Young S."/>
            <person name="Zeng Q."/>
            <person name="Birren B.W."/>
            <person name="Cuomo C.A."/>
            <person name="White T.C."/>
        </authorList>
    </citation>
    <scope>NUCLEOTIDE SEQUENCE [LARGE SCALE GENOMIC DNA]</scope>
    <source>
        <strain evidence="3">ATCC MYA-4605 / CBS 113480</strain>
    </source>
</reference>
<organism evidence="2 3">
    <name type="scientific">Arthroderma otae (strain ATCC MYA-4605 / CBS 113480)</name>
    <name type="common">Microsporum canis</name>
    <dbReference type="NCBI Taxonomy" id="554155"/>
    <lineage>
        <taxon>Eukaryota</taxon>
        <taxon>Fungi</taxon>
        <taxon>Dikarya</taxon>
        <taxon>Ascomycota</taxon>
        <taxon>Pezizomycotina</taxon>
        <taxon>Eurotiomycetes</taxon>
        <taxon>Eurotiomycetidae</taxon>
        <taxon>Onygenales</taxon>
        <taxon>Arthrodermataceae</taxon>
        <taxon>Microsporum</taxon>
    </lineage>
</organism>